<organism evidence="1 2">
    <name type="scientific">Tanacetum coccineum</name>
    <dbReference type="NCBI Taxonomy" id="301880"/>
    <lineage>
        <taxon>Eukaryota</taxon>
        <taxon>Viridiplantae</taxon>
        <taxon>Streptophyta</taxon>
        <taxon>Embryophyta</taxon>
        <taxon>Tracheophyta</taxon>
        <taxon>Spermatophyta</taxon>
        <taxon>Magnoliopsida</taxon>
        <taxon>eudicotyledons</taxon>
        <taxon>Gunneridae</taxon>
        <taxon>Pentapetalae</taxon>
        <taxon>asterids</taxon>
        <taxon>campanulids</taxon>
        <taxon>Asterales</taxon>
        <taxon>Asteraceae</taxon>
        <taxon>Asteroideae</taxon>
        <taxon>Anthemideae</taxon>
        <taxon>Anthemidinae</taxon>
        <taxon>Tanacetum</taxon>
    </lineage>
</organism>
<gene>
    <name evidence="1" type="ORF">Tco_0703292</name>
</gene>
<sequence>MIQRTKNTSLKKKQFSALNCIGDDIYSTVDACKTANEMWIAIERLQQDFLTSLHIVFSDQKPPFKPLLIVYRAVSSIRGLLTMPFQPYILASVVEMAKSGLLLSSKTKM</sequence>
<name>A0ABQ4XYX3_9ASTR</name>
<dbReference type="EMBL" id="BQNB010009936">
    <property type="protein sequence ID" value="GJS70451.1"/>
    <property type="molecule type" value="Genomic_DNA"/>
</dbReference>
<keyword evidence="2" id="KW-1185">Reference proteome</keyword>
<proteinExistence type="predicted"/>
<evidence type="ECO:0000313" key="1">
    <source>
        <dbReference type="EMBL" id="GJS70451.1"/>
    </source>
</evidence>
<comment type="caution">
    <text evidence="1">The sequence shown here is derived from an EMBL/GenBank/DDBJ whole genome shotgun (WGS) entry which is preliminary data.</text>
</comment>
<evidence type="ECO:0000313" key="2">
    <source>
        <dbReference type="Proteomes" id="UP001151760"/>
    </source>
</evidence>
<dbReference type="Proteomes" id="UP001151760">
    <property type="component" value="Unassembled WGS sequence"/>
</dbReference>
<protein>
    <submittedName>
        <fullName evidence="1">Uncharacterized protein</fullName>
    </submittedName>
</protein>
<reference evidence="1" key="2">
    <citation type="submission" date="2022-01" db="EMBL/GenBank/DDBJ databases">
        <authorList>
            <person name="Yamashiro T."/>
            <person name="Shiraishi A."/>
            <person name="Satake H."/>
            <person name="Nakayama K."/>
        </authorList>
    </citation>
    <scope>NUCLEOTIDE SEQUENCE</scope>
</reference>
<reference evidence="1" key="1">
    <citation type="journal article" date="2022" name="Int. J. Mol. Sci.">
        <title>Draft Genome of Tanacetum Coccineum: Genomic Comparison of Closely Related Tanacetum-Family Plants.</title>
        <authorList>
            <person name="Yamashiro T."/>
            <person name="Shiraishi A."/>
            <person name="Nakayama K."/>
            <person name="Satake H."/>
        </authorList>
    </citation>
    <scope>NUCLEOTIDE SEQUENCE</scope>
</reference>
<accession>A0ABQ4XYX3</accession>